<accession>A0A841FPJ1</accession>
<dbReference type="Gene3D" id="3.30.70.1280">
    <property type="entry name" value="SP0830-like domains"/>
    <property type="match status" value="1"/>
</dbReference>
<dbReference type="EMBL" id="JACHGT010000014">
    <property type="protein sequence ID" value="MBB6038016.1"/>
    <property type="molecule type" value="Genomic_DNA"/>
</dbReference>
<dbReference type="AlphaFoldDB" id="A0A841FPJ1"/>
<keyword evidence="2" id="KW-1185">Reference proteome</keyword>
<organism evidence="1 2">
    <name type="scientific">Phytomonospora endophytica</name>
    <dbReference type="NCBI Taxonomy" id="714109"/>
    <lineage>
        <taxon>Bacteria</taxon>
        <taxon>Bacillati</taxon>
        <taxon>Actinomycetota</taxon>
        <taxon>Actinomycetes</taxon>
        <taxon>Micromonosporales</taxon>
        <taxon>Micromonosporaceae</taxon>
        <taxon>Phytomonospora</taxon>
    </lineage>
</organism>
<gene>
    <name evidence="1" type="ORF">HNR73_005896</name>
</gene>
<name>A0A841FPJ1_9ACTN</name>
<reference evidence="1 2" key="1">
    <citation type="submission" date="2020-08" db="EMBL/GenBank/DDBJ databases">
        <title>Genomic Encyclopedia of Type Strains, Phase IV (KMG-IV): sequencing the most valuable type-strain genomes for metagenomic binning, comparative biology and taxonomic classification.</title>
        <authorList>
            <person name="Goeker M."/>
        </authorList>
    </citation>
    <scope>NUCLEOTIDE SEQUENCE [LARGE SCALE GENOMIC DNA]</scope>
    <source>
        <strain evidence="1 2">YIM 65646</strain>
    </source>
</reference>
<dbReference type="Pfam" id="PF08002">
    <property type="entry name" value="DUF1697"/>
    <property type="match status" value="1"/>
</dbReference>
<comment type="caution">
    <text evidence="1">The sequence shown here is derived from an EMBL/GenBank/DDBJ whole genome shotgun (WGS) entry which is preliminary data.</text>
</comment>
<dbReference type="PANTHER" id="PTHR36439">
    <property type="entry name" value="BLL4334 PROTEIN"/>
    <property type="match status" value="1"/>
</dbReference>
<dbReference type="PIRSF" id="PIRSF008502">
    <property type="entry name" value="UCP008502"/>
    <property type="match status" value="1"/>
</dbReference>
<protein>
    <submittedName>
        <fullName evidence="1">Uncharacterized protein (DUF1697 family)</fullName>
    </submittedName>
</protein>
<dbReference type="Proteomes" id="UP000548476">
    <property type="component" value="Unassembled WGS sequence"/>
</dbReference>
<dbReference type="SUPFAM" id="SSF160379">
    <property type="entry name" value="SP0830-like"/>
    <property type="match status" value="1"/>
</dbReference>
<evidence type="ECO:0000313" key="1">
    <source>
        <dbReference type="EMBL" id="MBB6038016.1"/>
    </source>
</evidence>
<sequence length="181" mass="19602">MTTYVALLRGINVGGKKKVPMTRLRELLAELGYTEVRTYLNSGNAVFTGAEADPAEVAGKLEKAIAGEFGFDVACFVIDGAYLRRIVESCPFPAADLEGRQLHVTFLSAEPSAEKFGEIDTASFTPEEFRLGEKAYYLYAPAGLGVSKLAVELARPKYVKGLTVTSRNWNTVKALLELSAG</sequence>
<dbReference type="PANTHER" id="PTHR36439:SF1">
    <property type="entry name" value="DUF1697 DOMAIN-CONTAINING PROTEIN"/>
    <property type="match status" value="1"/>
</dbReference>
<dbReference type="RefSeq" id="WP_184790815.1">
    <property type="nucleotide sequence ID" value="NZ_BONT01000066.1"/>
</dbReference>
<evidence type="ECO:0000313" key="2">
    <source>
        <dbReference type="Proteomes" id="UP000548476"/>
    </source>
</evidence>
<proteinExistence type="predicted"/>
<dbReference type="InterPro" id="IPR012545">
    <property type="entry name" value="DUF1697"/>
</dbReference>